<feature type="non-terminal residue" evidence="1">
    <location>
        <position position="1"/>
    </location>
</feature>
<sequence>EELAGMNMLEGTKKQQVCDKKIIKSYDLRF</sequence>
<dbReference type="AlphaFoldDB" id="A0A699T2E6"/>
<proteinExistence type="predicted"/>
<name>A0A699T2E6_TANCI</name>
<accession>A0A699T2E6</accession>
<gene>
    <name evidence="1" type="ORF">Tci_876561</name>
</gene>
<comment type="caution">
    <text evidence="1">The sequence shown here is derived from an EMBL/GenBank/DDBJ whole genome shotgun (WGS) entry which is preliminary data.</text>
</comment>
<protein>
    <submittedName>
        <fullName evidence="1">Uncharacterized protein</fullName>
    </submittedName>
</protein>
<evidence type="ECO:0000313" key="1">
    <source>
        <dbReference type="EMBL" id="GFD04592.1"/>
    </source>
</evidence>
<dbReference type="EMBL" id="BKCJ011212827">
    <property type="protein sequence ID" value="GFD04592.1"/>
    <property type="molecule type" value="Genomic_DNA"/>
</dbReference>
<reference evidence="1" key="1">
    <citation type="journal article" date="2019" name="Sci. Rep.">
        <title>Draft genome of Tanacetum cinerariifolium, the natural source of mosquito coil.</title>
        <authorList>
            <person name="Yamashiro T."/>
            <person name="Shiraishi A."/>
            <person name="Satake H."/>
            <person name="Nakayama K."/>
        </authorList>
    </citation>
    <scope>NUCLEOTIDE SEQUENCE</scope>
</reference>
<organism evidence="1">
    <name type="scientific">Tanacetum cinerariifolium</name>
    <name type="common">Dalmatian daisy</name>
    <name type="synonym">Chrysanthemum cinerariifolium</name>
    <dbReference type="NCBI Taxonomy" id="118510"/>
    <lineage>
        <taxon>Eukaryota</taxon>
        <taxon>Viridiplantae</taxon>
        <taxon>Streptophyta</taxon>
        <taxon>Embryophyta</taxon>
        <taxon>Tracheophyta</taxon>
        <taxon>Spermatophyta</taxon>
        <taxon>Magnoliopsida</taxon>
        <taxon>eudicotyledons</taxon>
        <taxon>Gunneridae</taxon>
        <taxon>Pentapetalae</taxon>
        <taxon>asterids</taxon>
        <taxon>campanulids</taxon>
        <taxon>Asterales</taxon>
        <taxon>Asteraceae</taxon>
        <taxon>Asteroideae</taxon>
        <taxon>Anthemideae</taxon>
        <taxon>Anthemidinae</taxon>
        <taxon>Tanacetum</taxon>
    </lineage>
</organism>